<protein>
    <submittedName>
        <fullName evidence="2">XRE family transcriptional regulator</fullName>
    </submittedName>
</protein>
<accession>A0A415G2M1</accession>
<dbReference type="Pfam" id="PF01381">
    <property type="entry name" value="HTH_3"/>
    <property type="match status" value="1"/>
</dbReference>
<gene>
    <name evidence="2" type="ORF">DW068_16860</name>
</gene>
<dbReference type="InterPro" id="IPR001387">
    <property type="entry name" value="Cro/C1-type_HTH"/>
</dbReference>
<evidence type="ECO:0000259" key="1">
    <source>
        <dbReference type="Pfam" id="PF01381"/>
    </source>
</evidence>
<name>A0A415G2M1_9FIRM</name>
<comment type="caution">
    <text evidence="2">The sequence shown here is derived from an EMBL/GenBank/DDBJ whole genome shotgun (WGS) entry which is preliminary data.</text>
</comment>
<dbReference type="CDD" id="cd00093">
    <property type="entry name" value="HTH_XRE"/>
    <property type="match status" value="1"/>
</dbReference>
<dbReference type="RefSeq" id="WP_118315366.1">
    <property type="nucleotide sequence ID" value="NZ_CAUEJX010000001.1"/>
</dbReference>
<dbReference type="AlphaFoldDB" id="A0A415G2M1"/>
<proteinExistence type="predicted"/>
<dbReference type="EMBL" id="QRNJ01000119">
    <property type="protein sequence ID" value="RHK32162.1"/>
    <property type="molecule type" value="Genomic_DNA"/>
</dbReference>
<dbReference type="Proteomes" id="UP000283497">
    <property type="component" value="Unassembled WGS sequence"/>
</dbReference>
<evidence type="ECO:0000313" key="3">
    <source>
        <dbReference type="Proteomes" id="UP000283497"/>
    </source>
</evidence>
<dbReference type="SUPFAM" id="SSF47413">
    <property type="entry name" value="lambda repressor-like DNA-binding domains"/>
    <property type="match status" value="1"/>
</dbReference>
<dbReference type="Gene3D" id="1.10.260.40">
    <property type="entry name" value="lambda repressor-like DNA-binding domains"/>
    <property type="match status" value="1"/>
</dbReference>
<feature type="domain" description="HTH cro/C1-type" evidence="1">
    <location>
        <begin position="8"/>
        <end position="55"/>
    </location>
</feature>
<dbReference type="InterPro" id="IPR010982">
    <property type="entry name" value="Lambda_DNA-bd_dom_sf"/>
</dbReference>
<dbReference type="GO" id="GO:0003677">
    <property type="term" value="F:DNA binding"/>
    <property type="evidence" value="ECO:0007669"/>
    <property type="project" value="InterPro"/>
</dbReference>
<reference evidence="2 3" key="1">
    <citation type="submission" date="2018-08" db="EMBL/GenBank/DDBJ databases">
        <title>A genome reference for cultivated species of the human gut microbiota.</title>
        <authorList>
            <person name="Zou Y."/>
            <person name="Xue W."/>
            <person name="Luo G."/>
        </authorList>
    </citation>
    <scope>NUCLEOTIDE SEQUENCE [LARGE SCALE GENOMIC DNA]</scope>
    <source>
        <strain evidence="2 3">AF45-14BH</strain>
    </source>
</reference>
<sequence>MGTLSNVVRKYLTENGISDKFFEKYIGCSQSTCSKWFSHKAKLTPEQLEKTHEFLKGKHVKTIEEVLEER</sequence>
<evidence type="ECO:0000313" key="2">
    <source>
        <dbReference type="EMBL" id="RHK32162.1"/>
    </source>
</evidence>
<organism evidence="2 3">
    <name type="scientific">Anaerobutyricum hallii</name>
    <dbReference type="NCBI Taxonomy" id="39488"/>
    <lineage>
        <taxon>Bacteria</taxon>
        <taxon>Bacillati</taxon>
        <taxon>Bacillota</taxon>
        <taxon>Clostridia</taxon>
        <taxon>Lachnospirales</taxon>
        <taxon>Lachnospiraceae</taxon>
        <taxon>Anaerobutyricum</taxon>
    </lineage>
</organism>